<evidence type="ECO:0000313" key="3">
    <source>
        <dbReference type="EMBL" id="GAB77857.1"/>
    </source>
</evidence>
<comment type="caution">
    <text evidence="3">The sequence shown here is derived from an EMBL/GenBank/DDBJ whole genome shotgun (WGS) entry which is preliminary data.</text>
</comment>
<dbReference type="RefSeq" id="WP_006502609.1">
    <property type="nucleotide sequence ID" value="NZ_BAGZ01000008.1"/>
</dbReference>
<dbReference type="InterPro" id="IPR002525">
    <property type="entry name" value="Transp_IS110-like_N"/>
</dbReference>
<proteinExistence type="predicted"/>
<dbReference type="PANTHER" id="PTHR33055:SF16">
    <property type="entry name" value="TRANSPOSASE FOR INSERTION SEQUENCE ELEMENT IS1547"/>
    <property type="match status" value="1"/>
</dbReference>
<gene>
    <name evidence="3" type="ORF">AUCHE_08_00990</name>
</gene>
<dbReference type="InterPro" id="IPR003346">
    <property type="entry name" value="Transposase_20"/>
</dbReference>
<dbReference type="GO" id="GO:0006313">
    <property type="term" value="P:DNA transposition"/>
    <property type="evidence" value="ECO:0007669"/>
    <property type="project" value="InterPro"/>
</dbReference>
<dbReference type="NCBIfam" id="NF033542">
    <property type="entry name" value="transpos_IS110"/>
    <property type="match status" value="1"/>
</dbReference>
<dbReference type="PANTHER" id="PTHR33055">
    <property type="entry name" value="TRANSPOSASE FOR INSERTION SEQUENCE ELEMENT IS1111A"/>
    <property type="match status" value="1"/>
</dbReference>
<evidence type="ECO:0000259" key="1">
    <source>
        <dbReference type="Pfam" id="PF01548"/>
    </source>
</evidence>
<accession>K6W7Q0</accession>
<feature type="domain" description="Transposase IS116/IS110/IS902 C-terminal" evidence="2">
    <location>
        <begin position="221"/>
        <end position="304"/>
    </location>
</feature>
<evidence type="ECO:0000259" key="2">
    <source>
        <dbReference type="Pfam" id="PF02371"/>
    </source>
</evidence>
<dbReference type="InterPro" id="IPR047650">
    <property type="entry name" value="Transpos_IS110"/>
</dbReference>
<keyword evidence="4" id="KW-1185">Reference proteome</keyword>
<dbReference type="eggNOG" id="COG3547">
    <property type="taxonomic scope" value="Bacteria"/>
</dbReference>
<dbReference type="GO" id="GO:0003677">
    <property type="term" value="F:DNA binding"/>
    <property type="evidence" value="ECO:0007669"/>
    <property type="project" value="InterPro"/>
</dbReference>
<dbReference type="EMBL" id="BAGZ01000008">
    <property type="protein sequence ID" value="GAB77857.1"/>
    <property type="molecule type" value="Genomic_DNA"/>
</dbReference>
<organism evidence="3 4">
    <name type="scientific">Austwickia chelonae NBRC 105200</name>
    <dbReference type="NCBI Taxonomy" id="1184607"/>
    <lineage>
        <taxon>Bacteria</taxon>
        <taxon>Bacillati</taxon>
        <taxon>Actinomycetota</taxon>
        <taxon>Actinomycetes</taxon>
        <taxon>Micrococcales</taxon>
        <taxon>Dermatophilaceae</taxon>
        <taxon>Austwickia</taxon>
    </lineage>
</organism>
<dbReference type="Proteomes" id="UP000008495">
    <property type="component" value="Unassembled WGS sequence"/>
</dbReference>
<dbReference type="STRING" id="100225.SAMN05421595_0369"/>
<feature type="domain" description="Transposase IS110-like N-terminal" evidence="1">
    <location>
        <begin position="4"/>
        <end position="157"/>
    </location>
</feature>
<evidence type="ECO:0000313" key="4">
    <source>
        <dbReference type="Proteomes" id="UP000008495"/>
    </source>
</evidence>
<dbReference type="Pfam" id="PF02371">
    <property type="entry name" value="Transposase_20"/>
    <property type="match status" value="1"/>
</dbReference>
<protein>
    <submittedName>
        <fullName evidence="3">Putative transposase</fullName>
    </submittedName>
</protein>
<dbReference type="OrthoDB" id="4337860at2"/>
<reference evidence="3 4" key="1">
    <citation type="submission" date="2012-08" db="EMBL/GenBank/DDBJ databases">
        <title>Whole genome shotgun sequence of Austwickia chelonae NBRC 105200.</title>
        <authorList>
            <person name="Yoshida I."/>
            <person name="Hosoyama A."/>
            <person name="Tsuchikane K."/>
            <person name="Katsumata H."/>
            <person name="Ando Y."/>
            <person name="Ohji S."/>
            <person name="Hamada M."/>
            <person name="Tamura T."/>
            <person name="Yamazoe A."/>
            <person name="Yamazaki S."/>
            <person name="Fujita N."/>
        </authorList>
    </citation>
    <scope>NUCLEOTIDE SEQUENCE [LARGE SCALE GENOMIC DNA]</scope>
    <source>
        <strain evidence="3 4">NBRC 105200</strain>
    </source>
</reference>
<dbReference type="GO" id="GO:0004803">
    <property type="term" value="F:transposase activity"/>
    <property type="evidence" value="ECO:0007669"/>
    <property type="project" value="InterPro"/>
</dbReference>
<dbReference type="Pfam" id="PF01548">
    <property type="entry name" value="DEDD_Tnp_IS110"/>
    <property type="match status" value="1"/>
</dbReference>
<name>K6W7Q0_9MICO</name>
<dbReference type="AlphaFoldDB" id="K6W7Q0"/>
<sequence>MITIGIDPHKASITAVAIGADGAVIARARLVVDRDLLARLLEFTQRFPERRWGVEGASGLGLGVAQALVSAGESVVDVPASLAARARLLSTGAGRKTDAADALAVALVAQHHHGLRRVQPEDQATVMRLVVDHREELVGERTTVVNRLHKLLRELIPGGAPVRLTAKQASELLRHARPQTEADRVRKDLARDLLTGIRHLDARIAAVTKQIETLVAASGTTLTEITGVGPIVAATIIGHTGDITRFPTAGHYASFNGTAPVDASSGENTRRRMNRLGHRRLNSALHIVAVTQMARPSPGRTYYQVKKAESKTPREARRALKRRLSDVIYRRLRREQLRALRHAS</sequence>